<keyword evidence="2" id="KW-0808">Transferase</keyword>
<dbReference type="Proteomes" id="UP000682416">
    <property type="component" value="Chromosome"/>
</dbReference>
<feature type="domain" description="Methyltransferase" evidence="1">
    <location>
        <begin position="160"/>
        <end position="249"/>
    </location>
</feature>
<gene>
    <name evidence="2" type="ORF">KGD82_24770</name>
</gene>
<dbReference type="Gene3D" id="1.10.10.10">
    <property type="entry name" value="Winged helix-like DNA-binding domain superfamily/Winged helix DNA-binding domain"/>
    <property type="match status" value="1"/>
</dbReference>
<dbReference type="RefSeq" id="WP_378738856.1">
    <property type="nucleotide sequence ID" value="NZ_CBDRIY010000005.1"/>
</dbReference>
<keyword evidence="3" id="KW-1185">Reference proteome</keyword>
<dbReference type="GO" id="GO:0032259">
    <property type="term" value="P:methylation"/>
    <property type="evidence" value="ECO:0007669"/>
    <property type="project" value="UniProtKB-KW"/>
</dbReference>
<dbReference type="Gene3D" id="3.40.50.150">
    <property type="entry name" value="Vaccinia Virus protein VP39"/>
    <property type="match status" value="1"/>
</dbReference>
<evidence type="ECO:0000313" key="2">
    <source>
        <dbReference type="EMBL" id="QVJ01308.1"/>
    </source>
</evidence>
<dbReference type="Pfam" id="PF13649">
    <property type="entry name" value="Methyltransf_25"/>
    <property type="match status" value="1"/>
</dbReference>
<dbReference type="InterPro" id="IPR036390">
    <property type="entry name" value="WH_DNA-bd_sf"/>
</dbReference>
<organism evidence="2 3">
    <name type="scientific">Nocardiopsis eucommiae</name>
    <dbReference type="NCBI Taxonomy" id="2831970"/>
    <lineage>
        <taxon>Bacteria</taxon>
        <taxon>Bacillati</taxon>
        <taxon>Actinomycetota</taxon>
        <taxon>Actinomycetes</taxon>
        <taxon>Streptosporangiales</taxon>
        <taxon>Nocardiopsidaceae</taxon>
        <taxon>Nocardiopsis</taxon>
    </lineage>
</organism>
<dbReference type="GO" id="GO:0008168">
    <property type="term" value="F:methyltransferase activity"/>
    <property type="evidence" value="ECO:0007669"/>
    <property type="project" value="UniProtKB-KW"/>
</dbReference>
<keyword evidence="2" id="KW-0489">Methyltransferase</keyword>
<accession>A0A975QKA6</accession>
<dbReference type="InterPro" id="IPR030899">
    <property type="entry name" value="MrsA"/>
</dbReference>
<dbReference type="KEGG" id="nec:KGD82_24770"/>
<proteinExistence type="predicted"/>
<dbReference type="InterPro" id="IPR041698">
    <property type="entry name" value="Methyltransf_25"/>
</dbReference>
<dbReference type="AlphaFoldDB" id="A0A975QKA6"/>
<evidence type="ECO:0000259" key="1">
    <source>
        <dbReference type="Pfam" id="PF13649"/>
    </source>
</evidence>
<sequence length="349" mass="38483">MPETMKSGLEIRLVEALQPVRYFVLAQVLHQFMETGLHKELDAGPRTVEELSESLSLQPRRLVGVLHYLANEGYLSENDGAFSLEERARETAVFSSWYKLLVGGYSQTFEQLGRTLQEGAGFASRSGLDVGVGSCGISQYDAYPVIVDLLGAVRDEIESVVDLGCGDGGSLADLMELLPGLSAIGVDPEPASVRAGEELMRRRGLDQRVRLRVAGAENAPELDLGPGPVCFISAFVLQELLEQQGREAVVGLVREVFTHHPDAHWVVIEVDNRIADRAAMAHRLALSYYNPYFLVHYLTEQRLERDAFWHELFTEAGAEVAQQLTADPRVDSTGFLLGYRLRLSPGGAR</sequence>
<protein>
    <submittedName>
        <fullName evidence="2">2-ketoarginine methyltransferase</fullName>
        <ecNumber evidence="2">2.1.1.243</ecNumber>
    </submittedName>
</protein>
<name>A0A975QKA6_9ACTN</name>
<dbReference type="SUPFAM" id="SSF46785">
    <property type="entry name" value="Winged helix' DNA-binding domain"/>
    <property type="match status" value="1"/>
</dbReference>
<dbReference type="CDD" id="cd02440">
    <property type="entry name" value="AdoMet_MTases"/>
    <property type="match status" value="1"/>
</dbReference>
<dbReference type="InterPro" id="IPR036388">
    <property type="entry name" value="WH-like_DNA-bd_sf"/>
</dbReference>
<evidence type="ECO:0000313" key="3">
    <source>
        <dbReference type="Proteomes" id="UP000682416"/>
    </source>
</evidence>
<dbReference type="EC" id="2.1.1.243" evidence="2"/>
<dbReference type="InterPro" id="IPR029063">
    <property type="entry name" value="SAM-dependent_MTases_sf"/>
</dbReference>
<dbReference type="NCBIfam" id="TIGR04543">
    <property type="entry name" value="ketoArg_3Met"/>
    <property type="match status" value="1"/>
</dbReference>
<dbReference type="EMBL" id="CP074402">
    <property type="protein sequence ID" value="QVJ01308.1"/>
    <property type="molecule type" value="Genomic_DNA"/>
</dbReference>
<reference evidence="2" key="1">
    <citation type="submission" date="2021-05" db="EMBL/GenBank/DDBJ databases">
        <authorList>
            <person name="Kaiqin L."/>
            <person name="Jian G."/>
        </authorList>
    </citation>
    <scope>NUCLEOTIDE SEQUENCE</scope>
    <source>
        <strain evidence="2">HDS5</strain>
    </source>
</reference>
<dbReference type="SUPFAM" id="SSF53335">
    <property type="entry name" value="S-adenosyl-L-methionine-dependent methyltransferases"/>
    <property type="match status" value="1"/>
</dbReference>